<evidence type="ECO:0000313" key="4">
    <source>
        <dbReference type="EMBL" id="MBC8576801.1"/>
    </source>
</evidence>
<dbReference type="Proteomes" id="UP000658131">
    <property type="component" value="Unassembled WGS sequence"/>
</dbReference>
<comment type="similarity">
    <text evidence="1">Belongs to the UPF0065 (bug) family.</text>
</comment>
<sequence>MKKITSLALAILLMLTAAGCGTSNAPAQSSSAAGSTSAAPASEAPAPEDAQPEGYPAKTIDWLVPVNAGAAVDLHVRALDNAVSLGGNTSVTNMAGANQTLGITEAYHRPADGYTIVSSAFAGLVIQPNTIETEYSQADFRHIAALNEPAVNCIVAAPGSDVDTWDALKAKLESGETVYFTAANAGAVGHLAFLSIMDQLGINNAEFVSYNGTAETATAVMGGHVDVAVLDIGVATNYIKDGTLTNVLTLSDERSPLLPDSVCAGEEGITGMDNFAGFLWIAVAKDTPEEIVSWLKTQINETLAGEEYQTFLATQNETMDHIYTEEELTARLKEASDMYANIISKYIK</sequence>
<accession>A0ABR7NK61</accession>
<dbReference type="EMBL" id="JACRTB010000015">
    <property type="protein sequence ID" value="MBC8576801.1"/>
    <property type="molecule type" value="Genomic_DNA"/>
</dbReference>
<dbReference type="PROSITE" id="PS51257">
    <property type="entry name" value="PROKAR_LIPOPROTEIN"/>
    <property type="match status" value="1"/>
</dbReference>
<dbReference type="SUPFAM" id="SSF53850">
    <property type="entry name" value="Periplasmic binding protein-like II"/>
    <property type="match status" value="1"/>
</dbReference>
<reference evidence="4 5" key="1">
    <citation type="submission" date="2020-08" db="EMBL/GenBank/DDBJ databases">
        <title>Genome public.</title>
        <authorList>
            <person name="Liu C."/>
            <person name="Sun Q."/>
        </authorList>
    </citation>
    <scope>NUCLEOTIDE SEQUENCE [LARGE SCALE GENOMIC DNA]</scope>
    <source>
        <strain evidence="4 5">BX1</strain>
    </source>
</reference>
<protein>
    <submittedName>
        <fullName evidence="4">Tripartite tricarboxylate transporter substrate binding protein</fullName>
    </submittedName>
</protein>
<gene>
    <name evidence="4" type="ORF">H8717_10360</name>
</gene>
<proteinExistence type="inferred from homology"/>
<dbReference type="PANTHER" id="PTHR42928:SF5">
    <property type="entry name" value="BLR1237 PROTEIN"/>
    <property type="match status" value="1"/>
</dbReference>
<evidence type="ECO:0000313" key="5">
    <source>
        <dbReference type="Proteomes" id="UP000658131"/>
    </source>
</evidence>
<dbReference type="Gene3D" id="3.40.190.10">
    <property type="entry name" value="Periplasmic binding protein-like II"/>
    <property type="match status" value="1"/>
</dbReference>
<dbReference type="InterPro" id="IPR042100">
    <property type="entry name" value="Bug_dom1"/>
</dbReference>
<organism evidence="4 5">
    <name type="scientific">Yanshouia hominis</name>
    <dbReference type="NCBI Taxonomy" id="2763673"/>
    <lineage>
        <taxon>Bacteria</taxon>
        <taxon>Bacillati</taxon>
        <taxon>Bacillota</taxon>
        <taxon>Clostridia</taxon>
        <taxon>Eubacteriales</taxon>
        <taxon>Oscillospiraceae</taxon>
        <taxon>Yanshouia</taxon>
    </lineage>
</organism>
<name>A0ABR7NK61_9FIRM</name>
<dbReference type="Pfam" id="PF03401">
    <property type="entry name" value="TctC"/>
    <property type="match status" value="1"/>
</dbReference>
<feature type="chain" id="PRO_5045282018" evidence="3">
    <location>
        <begin position="28"/>
        <end position="348"/>
    </location>
</feature>
<dbReference type="PANTHER" id="PTHR42928">
    <property type="entry name" value="TRICARBOXYLATE-BINDING PROTEIN"/>
    <property type="match status" value="1"/>
</dbReference>
<feature type="region of interest" description="Disordered" evidence="2">
    <location>
        <begin position="25"/>
        <end position="55"/>
    </location>
</feature>
<dbReference type="InterPro" id="IPR005064">
    <property type="entry name" value="BUG"/>
</dbReference>
<feature type="compositionally biased region" description="Low complexity" evidence="2">
    <location>
        <begin position="25"/>
        <end position="49"/>
    </location>
</feature>
<feature type="signal peptide" evidence="3">
    <location>
        <begin position="1"/>
        <end position="27"/>
    </location>
</feature>
<keyword evidence="5" id="KW-1185">Reference proteome</keyword>
<dbReference type="RefSeq" id="WP_262400304.1">
    <property type="nucleotide sequence ID" value="NZ_JACRTB010000015.1"/>
</dbReference>
<evidence type="ECO:0000256" key="3">
    <source>
        <dbReference type="SAM" id="SignalP"/>
    </source>
</evidence>
<dbReference type="CDD" id="cd07012">
    <property type="entry name" value="PBP2_Bug_TTT"/>
    <property type="match status" value="1"/>
</dbReference>
<comment type="caution">
    <text evidence="4">The sequence shown here is derived from an EMBL/GenBank/DDBJ whole genome shotgun (WGS) entry which is preliminary data.</text>
</comment>
<evidence type="ECO:0000256" key="2">
    <source>
        <dbReference type="SAM" id="MobiDB-lite"/>
    </source>
</evidence>
<evidence type="ECO:0000256" key="1">
    <source>
        <dbReference type="ARBA" id="ARBA00006987"/>
    </source>
</evidence>
<dbReference type="Gene3D" id="3.40.190.150">
    <property type="entry name" value="Bordetella uptake gene, domain 1"/>
    <property type="match status" value="1"/>
</dbReference>
<keyword evidence="3" id="KW-0732">Signal</keyword>